<evidence type="ECO:0000259" key="1">
    <source>
        <dbReference type="SMART" id="SM00849"/>
    </source>
</evidence>
<accession>A0ABR7XXZ5</accession>
<protein>
    <submittedName>
        <fullName evidence="2">MBL fold metallo-hydrolase</fullName>
    </submittedName>
</protein>
<dbReference type="Pfam" id="PF12706">
    <property type="entry name" value="Lactamase_B_2"/>
    <property type="match status" value="1"/>
</dbReference>
<dbReference type="InterPro" id="IPR052533">
    <property type="entry name" value="WalJ/YycJ-like"/>
</dbReference>
<name>A0ABR7XXZ5_9SPHI</name>
<dbReference type="EMBL" id="JACNYL010000007">
    <property type="protein sequence ID" value="MBD1423939.1"/>
    <property type="molecule type" value="Genomic_DNA"/>
</dbReference>
<reference evidence="2 3" key="1">
    <citation type="submission" date="2020-08" db="EMBL/GenBank/DDBJ databases">
        <title>Sphingobacterium sp. DN00404 isolated from aquaculture water.</title>
        <authorList>
            <person name="Zhang M."/>
        </authorList>
    </citation>
    <scope>NUCLEOTIDE SEQUENCE [LARGE SCALE GENOMIC DNA]</scope>
    <source>
        <strain evidence="2 3">KCTC 42746</strain>
    </source>
</reference>
<feature type="domain" description="Metallo-beta-lactamase" evidence="1">
    <location>
        <begin position="11"/>
        <end position="192"/>
    </location>
</feature>
<dbReference type="InterPro" id="IPR036866">
    <property type="entry name" value="RibonucZ/Hydroxyglut_hydro"/>
</dbReference>
<evidence type="ECO:0000313" key="2">
    <source>
        <dbReference type="EMBL" id="MBD1423939.1"/>
    </source>
</evidence>
<comment type="caution">
    <text evidence="2">The sequence shown here is derived from an EMBL/GenBank/DDBJ whole genome shotgun (WGS) entry which is preliminary data.</text>
</comment>
<proteinExistence type="predicted"/>
<organism evidence="2 3">
    <name type="scientific">Sphingobacterium chuzhouense</name>
    <dbReference type="NCBI Taxonomy" id="1742264"/>
    <lineage>
        <taxon>Bacteria</taxon>
        <taxon>Pseudomonadati</taxon>
        <taxon>Bacteroidota</taxon>
        <taxon>Sphingobacteriia</taxon>
        <taxon>Sphingobacteriales</taxon>
        <taxon>Sphingobacteriaceae</taxon>
        <taxon>Sphingobacterium</taxon>
    </lineage>
</organism>
<dbReference type="Proteomes" id="UP000651112">
    <property type="component" value="Unassembled WGS sequence"/>
</dbReference>
<dbReference type="PANTHER" id="PTHR47619:SF1">
    <property type="entry name" value="EXODEOXYRIBONUCLEASE WALJ"/>
    <property type="match status" value="1"/>
</dbReference>
<dbReference type="SMART" id="SM00849">
    <property type="entry name" value="Lactamase_B"/>
    <property type="match status" value="1"/>
</dbReference>
<dbReference type="SUPFAM" id="SSF56281">
    <property type="entry name" value="Metallo-hydrolase/oxidoreductase"/>
    <property type="match status" value="1"/>
</dbReference>
<dbReference type="InterPro" id="IPR001279">
    <property type="entry name" value="Metallo-B-lactamas"/>
</dbReference>
<keyword evidence="3" id="KW-1185">Reference proteome</keyword>
<gene>
    <name evidence="2" type="ORF">H8B21_20450</name>
</gene>
<dbReference type="PANTHER" id="PTHR47619">
    <property type="entry name" value="METALLO-HYDROLASE YYCJ-RELATED"/>
    <property type="match status" value="1"/>
</dbReference>
<evidence type="ECO:0000313" key="3">
    <source>
        <dbReference type="Proteomes" id="UP000651112"/>
    </source>
</evidence>
<sequence>MKYCALASGSNGNCYYIADAEDAILIDVGINAKHVELRMANLGIVPSTIKAIFITHEHTDHIRGLAVFCRRYQIPVYMTAGSYRGSRLQLPENLLHIIRRDEEIEVGSLTICGIPKYHDAQEPCSFWVSNGEINIGVLTDIGRICDNVKHVIRQADVLLLEANYDEGLLDTGSYPFFLKNRIRNGWGHLSNHIALETVLEYRGPRLRHLILGHLSGQNNKVELVRQTFAPHCGKIKLSVATRYQETELFDSQILLPQLTTKIVVRQIAYQASFVFPE</sequence>
<dbReference type="RefSeq" id="WP_190315712.1">
    <property type="nucleotide sequence ID" value="NZ_JACNYL010000007.1"/>
</dbReference>
<dbReference type="Gene3D" id="3.60.15.10">
    <property type="entry name" value="Ribonuclease Z/Hydroxyacylglutathione hydrolase-like"/>
    <property type="match status" value="1"/>
</dbReference>